<dbReference type="EMBL" id="VMNH01000016">
    <property type="protein sequence ID" value="TVO72428.1"/>
    <property type="molecule type" value="Genomic_DNA"/>
</dbReference>
<comment type="pathway">
    <text evidence="1">Bacterial outer membrane biogenesis; LPS O-antigen biosynthesis.</text>
</comment>
<reference evidence="4 5" key="1">
    <citation type="submission" date="2019-07" db="EMBL/GenBank/DDBJ databases">
        <title>The pathways for chlorine oxyanion respiration interact through the shared metabolite chlorate.</title>
        <authorList>
            <person name="Barnum T.P."/>
            <person name="Cheng Y."/>
            <person name="Hill K.A."/>
            <person name="Lucas L.N."/>
            <person name="Carlson H.K."/>
            <person name="Coates J.D."/>
        </authorList>
    </citation>
    <scope>NUCLEOTIDE SEQUENCE [LARGE SCALE GENOMIC DNA]</scope>
    <source>
        <strain evidence="4 5">BK-1</strain>
    </source>
</reference>
<feature type="domain" description="NAD-dependent epimerase/dehydratase" evidence="3">
    <location>
        <begin position="9"/>
        <end position="252"/>
    </location>
</feature>
<organism evidence="4 5">
    <name type="scientific">Sedimenticola selenatireducens</name>
    <dbReference type="NCBI Taxonomy" id="191960"/>
    <lineage>
        <taxon>Bacteria</taxon>
        <taxon>Pseudomonadati</taxon>
        <taxon>Pseudomonadota</taxon>
        <taxon>Gammaproteobacteria</taxon>
        <taxon>Chromatiales</taxon>
        <taxon>Sedimenticolaceae</taxon>
        <taxon>Sedimenticola</taxon>
    </lineage>
</organism>
<gene>
    <name evidence="4" type="ORF">FHP88_12585</name>
</gene>
<accession>A0A557S4U8</accession>
<keyword evidence="5" id="KW-1185">Reference proteome</keyword>
<dbReference type="Gene3D" id="3.40.50.720">
    <property type="entry name" value="NAD(P)-binding Rossmann-like Domain"/>
    <property type="match status" value="1"/>
</dbReference>
<dbReference type="Pfam" id="PF01370">
    <property type="entry name" value="Epimerase"/>
    <property type="match status" value="1"/>
</dbReference>
<proteinExistence type="inferred from homology"/>
<dbReference type="OrthoDB" id="9803010at2"/>
<comment type="caution">
    <text evidence="4">The sequence shown here is derived from an EMBL/GenBank/DDBJ whole genome shotgun (WGS) entry which is preliminary data.</text>
</comment>
<evidence type="ECO:0000259" key="3">
    <source>
        <dbReference type="Pfam" id="PF01370"/>
    </source>
</evidence>
<evidence type="ECO:0000313" key="4">
    <source>
        <dbReference type="EMBL" id="TVO72428.1"/>
    </source>
</evidence>
<evidence type="ECO:0000256" key="1">
    <source>
        <dbReference type="ARBA" id="ARBA00005125"/>
    </source>
</evidence>
<name>A0A557S4U8_9GAMM</name>
<protein>
    <submittedName>
        <fullName evidence="4">NAD-dependent epimerase/dehydratase family protein</fullName>
    </submittedName>
</protein>
<dbReference type="AlphaFoldDB" id="A0A557S4U8"/>
<dbReference type="InterPro" id="IPR036291">
    <property type="entry name" value="NAD(P)-bd_dom_sf"/>
</dbReference>
<dbReference type="SUPFAM" id="SSF51735">
    <property type="entry name" value="NAD(P)-binding Rossmann-fold domains"/>
    <property type="match status" value="1"/>
</dbReference>
<dbReference type="PANTHER" id="PTHR43000">
    <property type="entry name" value="DTDP-D-GLUCOSE 4,6-DEHYDRATASE-RELATED"/>
    <property type="match status" value="1"/>
</dbReference>
<comment type="similarity">
    <text evidence="2">Belongs to the NAD(P)-dependent epimerase/dehydratase family.</text>
</comment>
<dbReference type="Gene3D" id="3.90.25.10">
    <property type="entry name" value="UDP-galactose 4-epimerase, domain 1"/>
    <property type="match status" value="1"/>
</dbReference>
<dbReference type="InterPro" id="IPR001509">
    <property type="entry name" value="Epimerase_deHydtase"/>
</dbReference>
<evidence type="ECO:0000313" key="5">
    <source>
        <dbReference type="Proteomes" id="UP000316649"/>
    </source>
</evidence>
<sequence>MLIKGKRFLVIGGAGFIGSHIVDQLIEAGASYVRIYDNFSRGRMSNLKQALADPRVEIYPDGGDILLRDTLRNAMDGIDGVFHLAALWLLQCYEYPRSAFEVNIAGTMNVIEAVIDSGVKRLVFSSSASVYGDAIAEPMTEDHPFNCKEFYGASKVCGEMLLRAIHSREHKDGSGFEYVGLRYMNVYGPRQDDRGAYTGVIINMLNALDKGESPVIHGDGSQSYDFIDVRDCARANILAMQSTISNRNYNVGTGIKTSIADLASIICKVHPSKIEACFKSGNRPFVQNRVGSTESARSGIGFLASINLDEGLRELMLWRQMREYEASGCA</sequence>
<dbReference type="Proteomes" id="UP000316649">
    <property type="component" value="Unassembled WGS sequence"/>
</dbReference>
<evidence type="ECO:0000256" key="2">
    <source>
        <dbReference type="ARBA" id="ARBA00007637"/>
    </source>
</evidence>
<dbReference type="RefSeq" id="WP_144359432.1">
    <property type="nucleotide sequence ID" value="NZ_VMNH01000016.1"/>
</dbReference>